<comment type="pathway">
    <text evidence="3">Lipid metabolism; fatty acid beta-oxidation.</text>
</comment>
<dbReference type="CDD" id="cd06558">
    <property type="entry name" value="crotonase-like"/>
    <property type="match status" value="1"/>
</dbReference>
<evidence type="ECO:0000256" key="1">
    <source>
        <dbReference type="ARBA" id="ARBA00000452"/>
    </source>
</evidence>
<dbReference type="Pfam" id="PF00378">
    <property type="entry name" value="ECH_1"/>
    <property type="match status" value="1"/>
</dbReference>
<dbReference type="InterPro" id="IPR001753">
    <property type="entry name" value="Enoyl-CoA_hydra/iso"/>
</dbReference>
<dbReference type="EC" id="5.3.3.8" evidence="5"/>
<keyword evidence="7" id="KW-0472">Membrane</keyword>
<evidence type="ECO:0000313" key="9">
    <source>
        <dbReference type="Proteomes" id="UP001141806"/>
    </source>
</evidence>
<evidence type="ECO:0000256" key="5">
    <source>
        <dbReference type="ARBA" id="ARBA00012064"/>
    </source>
</evidence>
<sequence length="232" mass="25683">MCTLEKRGNIFFLTLTGDDEHRLTPKLIEQIRSALQRVRTESIRGSVLITTGEGKFFSNGFDLDWAKASHGRIGMVDPFKPLIADLISFPIPTIAAVSGHAAAAGVMLALSHDYVMMRRDRGVIYMSELDIGLTFPDYFMAMMRSKIHSPIARRNVVSRAAKLKADEAVEMGMIDSAHDNAEETVKAAVHLAEQLSGRKWDGEVYADIRKASFPELCEILGLVYKAKAPSKL</sequence>
<evidence type="ECO:0000256" key="4">
    <source>
        <dbReference type="ARBA" id="ARBA00005254"/>
    </source>
</evidence>
<keyword evidence="6" id="KW-0443">Lipid metabolism</keyword>
<comment type="catalytic activity">
    <reaction evidence="2">
        <text>a (3E)-enoyl-CoA = a 4-saturated (2E)-enoyl-CoA</text>
        <dbReference type="Rhea" id="RHEA:45228"/>
        <dbReference type="ChEBI" id="CHEBI:58521"/>
        <dbReference type="ChEBI" id="CHEBI:85097"/>
        <dbReference type="EC" id="5.3.3.8"/>
    </reaction>
</comment>
<dbReference type="SUPFAM" id="SSF52096">
    <property type="entry name" value="ClpP/crotonase"/>
    <property type="match status" value="1"/>
</dbReference>
<evidence type="ECO:0000256" key="7">
    <source>
        <dbReference type="SAM" id="Phobius"/>
    </source>
</evidence>
<name>A0A9Q0R340_9MAGN</name>
<comment type="similarity">
    <text evidence="4">Belongs to the enoyl-CoA hydratase/isomerase family.</text>
</comment>
<evidence type="ECO:0000313" key="8">
    <source>
        <dbReference type="EMBL" id="KAJ4981284.1"/>
    </source>
</evidence>
<gene>
    <name evidence="8" type="ORF">NE237_032121</name>
</gene>
<dbReference type="PANTHER" id="PTHR11941">
    <property type="entry name" value="ENOYL-COA HYDRATASE-RELATED"/>
    <property type="match status" value="1"/>
</dbReference>
<protein>
    <recommendedName>
        <fullName evidence="5">Delta(3)-Delta(2)-enoyl-CoA isomerase</fullName>
        <ecNumber evidence="5">5.3.3.8</ecNumber>
    </recommendedName>
</protein>
<keyword evidence="9" id="KW-1185">Reference proteome</keyword>
<comment type="catalytic activity">
    <reaction evidence="1">
        <text>a (3Z)-enoyl-CoA = a 4-saturated (2E)-enoyl-CoA</text>
        <dbReference type="Rhea" id="RHEA:45900"/>
        <dbReference type="ChEBI" id="CHEBI:85097"/>
        <dbReference type="ChEBI" id="CHEBI:85489"/>
        <dbReference type="EC" id="5.3.3.8"/>
    </reaction>
</comment>
<dbReference type="FunFam" id="3.90.226.10:FF:000049">
    <property type="entry name" value="Enoyl-CoA delta isomerase 3"/>
    <property type="match status" value="1"/>
</dbReference>
<dbReference type="InterPro" id="IPR029045">
    <property type="entry name" value="ClpP/crotonase-like_dom_sf"/>
</dbReference>
<proteinExistence type="inferred from homology"/>
<dbReference type="Proteomes" id="UP001141806">
    <property type="component" value="Unassembled WGS sequence"/>
</dbReference>
<keyword evidence="7" id="KW-1133">Transmembrane helix</keyword>
<dbReference type="AlphaFoldDB" id="A0A9Q0R340"/>
<evidence type="ECO:0000256" key="6">
    <source>
        <dbReference type="ARBA" id="ARBA00023098"/>
    </source>
</evidence>
<dbReference type="GO" id="GO:0004165">
    <property type="term" value="F:delta(3)-delta(2)-enoyl-CoA isomerase activity"/>
    <property type="evidence" value="ECO:0007669"/>
    <property type="project" value="UniProtKB-EC"/>
</dbReference>
<comment type="caution">
    <text evidence="8">The sequence shown here is derived from an EMBL/GenBank/DDBJ whole genome shotgun (WGS) entry which is preliminary data.</text>
</comment>
<dbReference type="GO" id="GO:0006635">
    <property type="term" value="P:fatty acid beta-oxidation"/>
    <property type="evidence" value="ECO:0007669"/>
    <property type="project" value="TreeGrafter"/>
</dbReference>
<evidence type="ECO:0000256" key="3">
    <source>
        <dbReference type="ARBA" id="ARBA00005005"/>
    </source>
</evidence>
<dbReference type="Gene3D" id="3.90.226.10">
    <property type="entry name" value="2-enoyl-CoA Hydratase, Chain A, domain 1"/>
    <property type="match status" value="1"/>
</dbReference>
<feature type="transmembrane region" description="Helical" evidence="7">
    <location>
        <begin position="87"/>
        <end position="110"/>
    </location>
</feature>
<dbReference type="OrthoDB" id="410701at2759"/>
<accession>A0A9Q0R340</accession>
<dbReference type="GO" id="GO:0005777">
    <property type="term" value="C:peroxisome"/>
    <property type="evidence" value="ECO:0007669"/>
    <property type="project" value="TreeGrafter"/>
</dbReference>
<dbReference type="EMBL" id="JAMYWD010000001">
    <property type="protein sequence ID" value="KAJ4981284.1"/>
    <property type="molecule type" value="Genomic_DNA"/>
</dbReference>
<organism evidence="8 9">
    <name type="scientific">Protea cynaroides</name>
    <dbReference type="NCBI Taxonomy" id="273540"/>
    <lineage>
        <taxon>Eukaryota</taxon>
        <taxon>Viridiplantae</taxon>
        <taxon>Streptophyta</taxon>
        <taxon>Embryophyta</taxon>
        <taxon>Tracheophyta</taxon>
        <taxon>Spermatophyta</taxon>
        <taxon>Magnoliopsida</taxon>
        <taxon>Proteales</taxon>
        <taxon>Proteaceae</taxon>
        <taxon>Protea</taxon>
    </lineage>
</organism>
<evidence type="ECO:0000256" key="2">
    <source>
        <dbReference type="ARBA" id="ARBA00000765"/>
    </source>
</evidence>
<reference evidence="8" key="1">
    <citation type="journal article" date="2023" name="Plant J.">
        <title>The genome of the king protea, Protea cynaroides.</title>
        <authorList>
            <person name="Chang J."/>
            <person name="Duong T.A."/>
            <person name="Schoeman C."/>
            <person name="Ma X."/>
            <person name="Roodt D."/>
            <person name="Barker N."/>
            <person name="Li Z."/>
            <person name="Van de Peer Y."/>
            <person name="Mizrachi E."/>
        </authorList>
    </citation>
    <scope>NUCLEOTIDE SEQUENCE</scope>
    <source>
        <tissue evidence="8">Young leaves</tissue>
    </source>
</reference>
<dbReference type="PANTHER" id="PTHR11941:SF75">
    <property type="entry name" value="ENOYL-COA HYDRATASE_ISOMERASE FAMILY PROTEIN"/>
    <property type="match status" value="1"/>
</dbReference>
<keyword evidence="7" id="KW-0812">Transmembrane</keyword>